<comment type="subunit">
    <text evidence="6">Part of the 30S ribosomal subunit.</text>
</comment>
<evidence type="ECO:0000256" key="5">
    <source>
        <dbReference type="ARBA" id="ARBA00023274"/>
    </source>
</evidence>
<comment type="similarity">
    <text evidence="1 6">Belongs to the universal ribosomal protein uS17 family.</text>
</comment>
<comment type="function">
    <text evidence="6">One of the primary rRNA binding proteins, it binds specifically to the 5'-end of 16S ribosomal RNA.</text>
</comment>
<dbReference type="InterPro" id="IPR000266">
    <property type="entry name" value="Ribosomal_uS17"/>
</dbReference>
<dbReference type="CDD" id="cd00364">
    <property type="entry name" value="Ribosomal_uS17"/>
    <property type="match status" value="1"/>
</dbReference>
<accession>A0A2M6W6P4</accession>
<dbReference type="PRINTS" id="PR00973">
    <property type="entry name" value="RIBOSOMALS17"/>
</dbReference>
<dbReference type="PANTHER" id="PTHR10744:SF1">
    <property type="entry name" value="SMALL RIBOSOMAL SUBUNIT PROTEIN US17M"/>
    <property type="match status" value="1"/>
</dbReference>
<keyword evidence="3 6" id="KW-0694">RNA-binding</keyword>
<evidence type="ECO:0000313" key="8">
    <source>
        <dbReference type="Proteomes" id="UP000231426"/>
    </source>
</evidence>
<evidence type="ECO:0000256" key="6">
    <source>
        <dbReference type="HAMAP-Rule" id="MF_01345"/>
    </source>
</evidence>
<dbReference type="GO" id="GO:0022627">
    <property type="term" value="C:cytosolic small ribosomal subunit"/>
    <property type="evidence" value="ECO:0007669"/>
    <property type="project" value="UniProtKB-UniRule"/>
</dbReference>
<dbReference type="GO" id="GO:0003735">
    <property type="term" value="F:structural constituent of ribosome"/>
    <property type="evidence" value="ECO:0007669"/>
    <property type="project" value="UniProtKB-UniRule"/>
</dbReference>
<reference evidence="8" key="1">
    <citation type="submission" date="2017-09" db="EMBL/GenBank/DDBJ databases">
        <title>Depth-based differentiation of microbial function through sediment-hosted aquifers and enrichment of novel symbionts in the deep terrestrial subsurface.</title>
        <authorList>
            <person name="Probst A.J."/>
            <person name="Ladd B."/>
            <person name="Jarett J.K."/>
            <person name="Geller-Mcgrath D.E."/>
            <person name="Sieber C.M.K."/>
            <person name="Emerson J.B."/>
            <person name="Anantharaman K."/>
            <person name="Thomas B.C."/>
            <person name="Malmstrom R."/>
            <person name="Stieglmeier M."/>
            <person name="Klingl A."/>
            <person name="Woyke T."/>
            <person name="Ryan C.M."/>
            <person name="Banfield J.F."/>
        </authorList>
    </citation>
    <scope>NUCLEOTIDE SEQUENCE [LARGE SCALE GENOMIC DNA]</scope>
</reference>
<evidence type="ECO:0000256" key="2">
    <source>
        <dbReference type="ARBA" id="ARBA00022730"/>
    </source>
</evidence>
<dbReference type="AlphaFoldDB" id="A0A2M6W6P4"/>
<dbReference type="Proteomes" id="UP000231426">
    <property type="component" value="Unassembled WGS sequence"/>
</dbReference>
<gene>
    <name evidence="6 7" type="primary">rpsQ</name>
    <name evidence="7" type="ORF">COU29_01575</name>
</gene>
<dbReference type="GO" id="GO:0019843">
    <property type="term" value="F:rRNA binding"/>
    <property type="evidence" value="ECO:0007669"/>
    <property type="project" value="UniProtKB-UniRule"/>
</dbReference>
<dbReference type="Pfam" id="PF00366">
    <property type="entry name" value="Ribosomal_S17"/>
    <property type="match status" value="1"/>
</dbReference>
<dbReference type="SUPFAM" id="SSF50249">
    <property type="entry name" value="Nucleic acid-binding proteins"/>
    <property type="match status" value="1"/>
</dbReference>
<evidence type="ECO:0000256" key="3">
    <source>
        <dbReference type="ARBA" id="ARBA00022884"/>
    </source>
</evidence>
<name>A0A2M6W6P4_9BACT</name>
<sequence length="89" mass="10644">MDQDLKTIKKIKRELTGETVSVAMNKTITVNVENRKLHPKYKKFYRVNKKYHVHDEKSEAKMGDKVVFVECRPISKTKRWRLVKILNQK</sequence>
<dbReference type="PANTHER" id="PTHR10744">
    <property type="entry name" value="40S RIBOSOMAL PROTEIN S11 FAMILY MEMBER"/>
    <property type="match status" value="1"/>
</dbReference>
<dbReference type="Gene3D" id="2.40.50.140">
    <property type="entry name" value="Nucleic acid-binding proteins"/>
    <property type="match status" value="1"/>
</dbReference>
<proteinExistence type="inferred from homology"/>
<keyword evidence="4 6" id="KW-0689">Ribosomal protein</keyword>
<dbReference type="NCBIfam" id="TIGR03635">
    <property type="entry name" value="uS17_bact"/>
    <property type="match status" value="1"/>
</dbReference>
<evidence type="ECO:0000256" key="1">
    <source>
        <dbReference type="ARBA" id="ARBA00010254"/>
    </source>
</evidence>
<evidence type="ECO:0000256" key="4">
    <source>
        <dbReference type="ARBA" id="ARBA00022980"/>
    </source>
</evidence>
<dbReference type="GO" id="GO:0006412">
    <property type="term" value="P:translation"/>
    <property type="evidence" value="ECO:0007669"/>
    <property type="project" value="UniProtKB-UniRule"/>
</dbReference>
<keyword evidence="2 6" id="KW-0699">rRNA-binding</keyword>
<dbReference type="InterPro" id="IPR012340">
    <property type="entry name" value="NA-bd_OB-fold"/>
</dbReference>
<protein>
    <recommendedName>
        <fullName evidence="6">Small ribosomal subunit protein uS17</fullName>
    </recommendedName>
</protein>
<organism evidence="7 8">
    <name type="scientific">Candidatus Magasanikbacteria bacterium CG10_big_fil_rev_8_21_14_0_10_36_32</name>
    <dbReference type="NCBI Taxonomy" id="1974646"/>
    <lineage>
        <taxon>Bacteria</taxon>
        <taxon>Candidatus Magasanikiibacteriota</taxon>
    </lineage>
</organism>
<dbReference type="NCBIfam" id="NF004123">
    <property type="entry name" value="PRK05610.1"/>
    <property type="match status" value="1"/>
</dbReference>
<keyword evidence="5 6" id="KW-0687">Ribonucleoprotein</keyword>
<comment type="caution">
    <text evidence="7">The sequence shown here is derived from an EMBL/GenBank/DDBJ whole genome shotgun (WGS) entry which is preliminary data.</text>
</comment>
<dbReference type="InterPro" id="IPR019984">
    <property type="entry name" value="Ribosomal_uS17_bact/chlr"/>
</dbReference>
<evidence type="ECO:0000313" key="7">
    <source>
        <dbReference type="EMBL" id="PIT88454.1"/>
    </source>
</evidence>
<dbReference type="HAMAP" id="MF_01345_B">
    <property type="entry name" value="Ribosomal_uS17_B"/>
    <property type="match status" value="1"/>
</dbReference>
<dbReference type="EMBL" id="PFBV01000003">
    <property type="protein sequence ID" value="PIT88454.1"/>
    <property type="molecule type" value="Genomic_DNA"/>
</dbReference>